<accession>A0A8I2KJ46</accession>
<dbReference type="InterPro" id="IPR035965">
    <property type="entry name" value="PAS-like_dom_sf"/>
</dbReference>
<evidence type="ECO:0000256" key="5">
    <source>
        <dbReference type="ARBA" id="ARBA00022741"/>
    </source>
</evidence>
<dbReference type="Pfam" id="PF08448">
    <property type="entry name" value="PAS_4"/>
    <property type="match status" value="1"/>
</dbReference>
<organism evidence="9 10">
    <name type="scientific">Rhizobium leguminosarum bv. viciae</name>
    <dbReference type="NCBI Taxonomy" id="387"/>
    <lineage>
        <taxon>Bacteria</taxon>
        <taxon>Pseudomonadati</taxon>
        <taxon>Pseudomonadota</taxon>
        <taxon>Alphaproteobacteria</taxon>
        <taxon>Hyphomicrobiales</taxon>
        <taxon>Rhizobiaceae</taxon>
        <taxon>Rhizobium/Agrobacterium group</taxon>
        <taxon>Rhizobium</taxon>
    </lineage>
</organism>
<comment type="caution">
    <text evidence="9">The sequence shown here is derived from an EMBL/GenBank/DDBJ whole genome shotgun (WGS) entry which is preliminary data.</text>
</comment>
<gene>
    <name evidence="9" type="ORF">GFL91_33205</name>
</gene>
<evidence type="ECO:0000256" key="7">
    <source>
        <dbReference type="ARBA" id="ARBA00022840"/>
    </source>
</evidence>
<dbReference type="InterPro" id="IPR003594">
    <property type="entry name" value="HATPase_dom"/>
</dbReference>
<keyword evidence="7" id="KW-0067">ATP-binding</keyword>
<comment type="catalytic activity">
    <reaction evidence="1">
        <text>ATP + protein L-histidine = ADP + protein N-phospho-L-histidine.</text>
        <dbReference type="EC" id="2.7.13.3"/>
    </reaction>
</comment>
<dbReference type="InterPro" id="IPR013656">
    <property type="entry name" value="PAS_4"/>
</dbReference>
<dbReference type="EC" id="2.7.13.3" evidence="2"/>
<sequence>MQTIPIVHFEAASTLAVVVSSNEPLLFLSDDLKVIAASASFCRAFDIDPKTVCGQRLSEIGNGEWAMPKLASLLTATASGSAIIEAYEIDFQRPNQKTRHLVVNARTLDDGDIDHIRLLLAITDVTDVRAEARLKDDLVRDNAILLQEVQHRVANSLQIIASVLMQSARRVQSEEARGHLHNAHHRVMSIAALQRQLSMSNGGKVELRHYFTQLCQSLGASMIADPDRLSIQVTVDDSAVDADVSVRLGLVVTELVINALKHAFPDERSGAIVIDYHSSGKDWTLSVTDNGIGMPAGRDAPKSGLGTGIVEALTKSLNADIELSDAGPGTAVTIRHRESAGLRTDFSTAAQEPNGLRNAIPAKPTRLAPPI</sequence>
<dbReference type="InterPro" id="IPR036890">
    <property type="entry name" value="HATPase_C_sf"/>
</dbReference>
<evidence type="ECO:0000313" key="9">
    <source>
        <dbReference type="EMBL" id="NKM49707.1"/>
    </source>
</evidence>
<dbReference type="PANTHER" id="PTHR41523">
    <property type="entry name" value="TWO-COMPONENT SYSTEM SENSOR PROTEIN"/>
    <property type="match status" value="1"/>
</dbReference>
<dbReference type="Proteomes" id="UP000662259">
    <property type="component" value="Unassembled WGS sequence"/>
</dbReference>
<evidence type="ECO:0000256" key="1">
    <source>
        <dbReference type="ARBA" id="ARBA00000085"/>
    </source>
</evidence>
<evidence type="ECO:0000256" key="4">
    <source>
        <dbReference type="ARBA" id="ARBA00022679"/>
    </source>
</evidence>
<keyword evidence="3" id="KW-0597">Phosphoprotein</keyword>
<evidence type="ECO:0000256" key="6">
    <source>
        <dbReference type="ARBA" id="ARBA00022777"/>
    </source>
</evidence>
<dbReference type="GO" id="GO:0005524">
    <property type="term" value="F:ATP binding"/>
    <property type="evidence" value="ECO:0007669"/>
    <property type="project" value="UniProtKB-KW"/>
</dbReference>
<evidence type="ECO:0000313" key="10">
    <source>
        <dbReference type="Proteomes" id="UP000662259"/>
    </source>
</evidence>
<keyword evidence="6" id="KW-0418">Kinase</keyword>
<dbReference type="SUPFAM" id="SSF55874">
    <property type="entry name" value="ATPase domain of HSP90 chaperone/DNA topoisomerase II/histidine kinase"/>
    <property type="match status" value="1"/>
</dbReference>
<dbReference type="EMBL" id="WIEZ01000026">
    <property type="protein sequence ID" value="NKM49707.1"/>
    <property type="molecule type" value="Genomic_DNA"/>
</dbReference>
<dbReference type="GO" id="GO:0004673">
    <property type="term" value="F:protein histidine kinase activity"/>
    <property type="evidence" value="ECO:0007669"/>
    <property type="project" value="UniProtKB-EC"/>
</dbReference>
<dbReference type="Gene3D" id="3.30.565.10">
    <property type="entry name" value="Histidine kinase-like ATPase, C-terminal domain"/>
    <property type="match status" value="1"/>
</dbReference>
<dbReference type="Pfam" id="PF07568">
    <property type="entry name" value="HisKA_2"/>
    <property type="match status" value="1"/>
</dbReference>
<evidence type="ECO:0000259" key="8">
    <source>
        <dbReference type="SMART" id="SM00387"/>
    </source>
</evidence>
<dbReference type="SMART" id="SM00387">
    <property type="entry name" value="HATPase_c"/>
    <property type="match status" value="1"/>
</dbReference>
<dbReference type="Pfam" id="PF02518">
    <property type="entry name" value="HATPase_c"/>
    <property type="match status" value="1"/>
</dbReference>
<reference evidence="9" key="1">
    <citation type="submission" date="2019-10" db="EMBL/GenBank/DDBJ databases">
        <title>Rhizobium leguminosarum symbiovar viciae collection.</title>
        <authorList>
            <person name="Boivin S."/>
            <person name="Lepetit M."/>
        </authorList>
    </citation>
    <scope>NUCLEOTIDE SEQUENCE</scope>
    <source>
        <strain evidence="9">L143</strain>
    </source>
</reference>
<dbReference type="RefSeq" id="WP_094086517.1">
    <property type="nucleotide sequence ID" value="NZ_CP022564.1"/>
</dbReference>
<dbReference type="Gene3D" id="3.30.450.20">
    <property type="entry name" value="PAS domain"/>
    <property type="match status" value="1"/>
</dbReference>
<dbReference type="PANTHER" id="PTHR41523:SF8">
    <property type="entry name" value="ETHYLENE RESPONSE SENSOR PROTEIN"/>
    <property type="match status" value="1"/>
</dbReference>
<name>A0A8I2KJ46_RHILV</name>
<proteinExistence type="predicted"/>
<keyword evidence="5" id="KW-0547">Nucleotide-binding</keyword>
<dbReference type="AlphaFoldDB" id="A0A8I2KJ46"/>
<feature type="domain" description="Histidine kinase/HSP90-like ATPase" evidence="8">
    <location>
        <begin position="243"/>
        <end position="340"/>
    </location>
</feature>
<protein>
    <recommendedName>
        <fullName evidence="2">histidine kinase</fullName>
        <ecNumber evidence="2">2.7.13.3</ecNumber>
    </recommendedName>
</protein>
<evidence type="ECO:0000256" key="2">
    <source>
        <dbReference type="ARBA" id="ARBA00012438"/>
    </source>
</evidence>
<keyword evidence="4" id="KW-0808">Transferase</keyword>
<evidence type="ECO:0000256" key="3">
    <source>
        <dbReference type="ARBA" id="ARBA00022553"/>
    </source>
</evidence>
<dbReference type="InterPro" id="IPR011495">
    <property type="entry name" value="Sig_transdc_His_kin_sub2_dim/P"/>
</dbReference>
<dbReference type="SUPFAM" id="SSF55785">
    <property type="entry name" value="PYP-like sensor domain (PAS domain)"/>
    <property type="match status" value="1"/>
</dbReference>